<evidence type="ECO:0000313" key="3">
    <source>
        <dbReference type="EMBL" id="EKS37747.1"/>
    </source>
</evidence>
<dbReference type="HOGENOM" id="CLU_2091608_0_0_5"/>
<keyword evidence="4" id="KW-1185">Reference proteome</keyword>
<accession>K8P5C7</accession>
<gene>
    <name evidence="3" type="ORF">HMPREF9696_01697</name>
</gene>
<evidence type="ECO:0000256" key="2">
    <source>
        <dbReference type="SAM" id="Phobius"/>
    </source>
</evidence>
<protein>
    <submittedName>
        <fullName evidence="3">Uncharacterized protein</fullName>
    </submittedName>
</protein>
<dbReference type="AlphaFoldDB" id="K8P5C7"/>
<keyword evidence="2" id="KW-1133">Transmembrane helix</keyword>
<feature type="transmembrane region" description="Helical" evidence="2">
    <location>
        <begin position="12"/>
        <end position="36"/>
    </location>
</feature>
<dbReference type="Proteomes" id="UP000001095">
    <property type="component" value="Unassembled WGS sequence"/>
</dbReference>
<organism evidence="3 4">
    <name type="scientific">Afipia clevelandensis ATCC 49720</name>
    <dbReference type="NCBI Taxonomy" id="883079"/>
    <lineage>
        <taxon>Bacteria</taxon>
        <taxon>Pseudomonadati</taxon>
        <taxon>Pseudomonadota</taxon>
        <taxon>Alphaproteobacteria</taxon>
        <taxon>Hyphomicrobiales</taxon>
        <taxon>Nitrobacteraceae</taxon>
        <taxon>Afipia</taxon>
    </lineage>
</organism>
<feature type="region of interest" description="Disordered" evidence="1">
    <location>
        <begin position="81"/>
        <end position="116"/>
    </location>
</feature>
<sequence>MIWWLKIQLAGLWPLIWHYGIGVGVAILALAFAWFSPVFKKTALWVAVGSIIITISYGIGVSNGMARVQAKWDAALAASVSQSEKARSDAERDVSDDTPDELRNDRYNRDRDGQGK</sequence>
<feature type="transmembrane region" description="Helical" evidence="2">
    <location>
        <begin position="42"/>
        <end position="61"/>
    </location>
</feature>
<proteinExistence type="predicted"/>
<keyword evidence="2" id="KW-0472">Membrane</keyword>
<comment type="caution">
    <text evidence="3">The sequence shown here is derived from an EMBL/GenBank/DDBJ whole genome shotgun (WGS) entry which is preliminary data.</text>
</comment>
<feature type="compositionally biased region" description="Basic and acidic residues" evidence="1">
    <location>
        <begin position="84"/>
        <end position="116"/>
    </location>
</feature>
<evidence type="ECO:0000313" key="4">
    <source>
        <dbReference type="Proteomes" id="UP000001095"/>
    </source>
</evidence>
<name>K8P5C7_9BRAD</name>
<keyword evidence="2" id="KW-0812">Transmembrane</keyword>
<dbReference type="PATRIC" id="fig|883079.3.peg.1732"/>
<evidence type="ECO:0000256" key="1">
    <source>
        <dbReference type="SAM" id="MobiDB-lite"/>
    </source>
</evidence>
<reference evidence="3 4" key="1">
    <citation type="submission" date="2012-04" db="EMBL/GenBank/DDBJ databases">
        <title>The Genome Sequence of Afipia clevelandensis ATCC 49720.</title>
        <authorList>
            <consortium name="The Broad Institute Genome Sequencing Platform"/>
            <person name="Earl A."/>
            <person name="Ward D."/>
            <person name="Feldgarden M."/>
            <person name="Gevers D."/>
            <person name="Huys G."/>
            <person name="Walker B."/>
            <person name="Young S.K."/>
            <person name="Zeng Q."/>
            <person name="Gargeya S."/>
            <person name="Fitzgerald M."/>
            <person name="Haas B."/>
            <person name="Abouelleil A."/>
            <person name="Alvarado L."/>
            <person name="Arachchi H.M."/>
            <person name="Berlin A."/>
            <person name="Chapman S.B."/>
            <person name="Goldberg J."/>
            <person name="Griggs A."/>
            <person name="Gujja S."/>
            <person name="Hansen M."/>
            <person name="Howarth C."/>
            <person name="Imamovic A."/>
            <person name="Larimer J."/>
            <person name="McCowen C."/>
            <person name="Montmayeur A."/>
            <person name="Murphy C."/>
            <person name="Neiman D."/>
            <person name="Pearson M."/>
            <person name="Priest M."/>
            <person name="Roberts A."/>
            <person name="Saif S."/>
            <person name="Shea T."/>
            <person name="Sisk P."/>
            <person name="Sykes S."/>
            <person name="Wortman J."/>
            <person name="Nusbaum C."/>
            <person name="Birren B."/>
        </authorList>
    </citation>
    <scope>NUCLEOTIDE SEQUENCE [LARGE SCALE GENOMIC DNA]</scope>
    <source>
        <strain evidence="3 4">ATCC 49720</strain>
    </source>
</reference>
<dbReference type="RefSeq" id="WP_002712563.1">
    <property type="nucleotide sequence ID" value="NZ_KB375281.1"/>
</dbReference>
<dbReference type="EMBL" id="AGWY01000007">
    <property type="protein sequence ID" value="EKS37747.1"/>
    <property type="molecule type" value="Genomic_DNA"/>
</dbReference>